<protein>
    <submittedName>
        <fullName evidence="2">Uncharacterized protein</fullName>
    </submittedName>
</protein>
<proteinExistence type="predicted"/>
<reference evidence="2" key="1">
    <citation type="submission" date="2022-11" db="UniProtKB">
        <authorList>
            <consortium name="WormBaseParasite"/>
        </authorList>
    </citation>
    <scope>IDENTIFICATION</scope>
</reference>
<accession>A0AC34GEB3</accession>
<organism evidence="1 2">
    <name type="scientific">Panagrolaimus sp. ES5</name>
    <dbReference type="NCBI Taxonomy" id="591445"/>
    <lineage>
        <taxon>Eukaryota</taxon>
        <taxon>Metazoa</taxon>
        <taxon>Ecdysozoa</taxon>
        <taxon>Nematoda</taxon>
        <taxon>Chromadorea</taxon>
        <taxon>Rhabditida</taxon>
        <taxon>Tylenchina</taxon>
        <taxon>Panagrolaimomorpha</taxon>
        <taxon>Panagrolaimoidea</taxon>
        <taxon>Panagrolaimidae</taxon>
        <taxon>Panagrolaimus</taxon>
    </lineage>
</organism>
<evidence type="ECO:0000313" key="2">
    <source>
        <dbReference type="WBParaSite" id="ES5_v2.g27963.t1"/>
    </source>
</evidence>
<dbReference type="Proteomes" id="UP000887579">
    <property type="component" value="Unplaced"/>
</dbReference>
<dbReference type="WBParaSite" id="ES5_v2.g27963.t1">
    <property type="protein sequence ID" value="ES5_v2.g27963.t1"/>
    <property type="gene ID" value="ES5_v2.g27963"/>
</dbReference>
<evidence type="ECO:0000313" key="1">
    <source>
        <dbReference type="Proteomes" id="UP000887579"/>
    </source>
</evidence>
<name>A0AC34GEB3_9BILA</name>
<sequence length="81" mass="9406">MFYIIIVANLTYGLSVILETTGWLYMVRHLPWLFGSLGCCFFDCIILSQYYYYKKRNNNPSGIPPIDSNDEEVGLLRDTDN</sequence>